<evidence type="ECO:0000256" key="7">
    <source>
        <dbReference type="ARBA" id="ARBA00022729"/>
    </source>
</evidence>
<dbReference type="OrthoDB" id="9815244at2"/>
<dbReference type="AlphaFoldDB" id="A0A4R1LAN9"/>
<comment type="subcellular location">
    <subcellularLocation>
        <location evidence="1">Cell outer membrane</location>
        <topology evidence="1">Multi-pass membrane protein</topology>
    </subcellularLocation>
</comment>
<evidence type="ECO:0000259" key="16">
    <source>
        <dbReference type="Pfam" id="PF10531"/>
    </source>
</evidence>
<keyword evidence="8" id="KW-0625">Polysaccharide transport</keyword>
<dbReference type="PANTHER" id="PTHR33619:SF3">
    <property type="entry name" value="POLYSACCHARIDE EXPORT PROTEIN GFCE-RELATED"/>
    <property type="match status" value="1"/>
</dbReference>
<evidence type="ECO:0000256" key="9">
    <source>
        <dbReference type="ARBA" id="ARBA00023065"/>
    </source>
</evidence>
<keyword evidence="4" id="KW-1134">Transmembrane beta strand</keyword>
<evidence type="ECO:0000256" key="10">
    <source>
        <dbReference type="ARBA" id="ARBA00023114"/>
    </source>
</evidence>
<keyword evidence="5" id="KW-0762">Sugar transport</keyword>
<evidence type="ECO:0000256" key="5">
    <source>
        <dbReference type="ARBA" id="ARBA00022597"/>
    </source>
</evidence>
<dbReference type="GO" id="GO:0006811">
    <property type="term" value="P:monoatomic ion transport"/>
    <property type="evidence" value="ECO:0007669"/>
    <property type="project" value="UniProtKB-KW"/>
</dbReference>
<dbReference type="Gene3D" id="3.10.560.10">
    <property type="entry name" value="Outer membrane lipoprotein wza domain like"/>
    <property type="match status" value="2"/>
</dbReference>
<keyword evidence="13" id="KW-0998">Cell outer membrane</keyword>
<reference evidence="18 19" key="1">
    <citation type="submission" date="2019-03" db="EMBL/GenBank/DDBJ databases">
        <title>Genomic Encyclopedia of Type Strains, Phase IV (KMG-IV): sequencing the most valuable type-strain genomes for metagenomic binning, comparative biology and taxonomic classification.</title>
        <authorList>
            <person name="Goeker M."/>
        </authorList>
    </citation>
    <scope>NUCLEOTIDE SEQUENCE [LARGE SCALE GENOMIC DNA]</scope>
    <source>
        <strain evidence="18 19">DSM 103428</strain>
    </source>
</reference>
<feature type="domain" description="Soluble ligand binding" evidence="16">
    <location>
        <begin position="127"/>
        <end position="161"/>
    </location>
</feature>
<evidence type="ECO:0000256" key="1">
    <source>
        <dbReference type="ARBA" id="ARBA00004571"/>
    </source>
</evidence>
<dbReference type="InterPro" id="IPR049712">
    <property type="entry name" value="Poly_export"/>
</dbReference>
<dbReference type="GO" id="GO:0009279">
    <property type="term" value="C:cell outer membrane"/>
    <property type="evidence" value="ECO:0007669"/>
    <property type="project" value="UniProtKB-SubCell"/>
</dbReference>
<accession>A0A4R1LAN9</accession>
<proteinExistence type="inferred from homology"/>
<organism evidence="18 19">
    <name type="scientific">Acidipila rosea</name>
    <dbReference type="NCBI Taxonomy" id="768535"/>
    <lineage>
        <taxon>Bacteria</taxon>
        <taxon>Pseudomonadati</taxon>
        <taxon>Acidobacteriota</taxon>
        <taxon>Terriglobia</taxon>
        <taxon>Terriglobales</taxon>
        <taxon>Acidobacteriaceae</taxon>
        <taxon>Acidipila</taxon>
    </lineage>
</organism>
<evidence type="ECO:0000313" key="18">
    <source>
        <dbReference type="EMBL" id="TCK75516.1"/>
    </source>
</evidence>
<evidence type="ECO:0000256" key="4">
    <source>
        <dbReference type="ARBA" id="ARBA00022452"/>
    </source>
</evidence>
<keyword evidence="19" id="KW-1185">Reference proteome</keyword>
<dbReference type="Pfam" id="PF10531">
    <property type="entry name" value="SLBB"/>
    <property type="match status" value="1"/>
</dbReference>
<dbReference type="Pfam" id="PF02563">
    <property type="entry name" value="Poly_export"/>
    <property type="match status" value="1"/>
</dbReference>
<dbReference type="InterPro" id="IPR003715">
    <property type="entry name" value="Poly_export_N"/>
</dbReference>
<evidence type="ECO:0000259" key="17">
    <source>
        <dbReference type="Pfam" id="PF22461"/>
    </source>
</evidence>
<evidence type="ECO:0000256" key="2">
    <source>
        <dbReference type="ARBA" id="ARBA00009450"/>
    </source>
</evidence>
<keyword evidence="3" id="KW-0813">Transport</keyword>
<protein>
    <submittedName>
        <fullName evidence="18">Polysaccharide export outer membrane protein</fullName>
    </submittedName>
</protein>
<dbReference type="GO" id="GO:0015159">
    <property type="term" value="F:polysaccharide transmembrane transporter activity"/>
    <property type="evidence" value="ECO:0007669"/>
    <property type="project" value="InterPro"/>
</dbReference>
<keyword evidence="7" id="KW-0732">Signal</keyword>
<evidence type="ECO:0000256" key="13">
    <source>
        <dbReference type="ARBA" id="ARBA00023237"/>
    </source>
</evidence>
<keyword evidence="10" id="KW-0626">Porin</keyword>
<gene>
    <name evidence="18" type="ORF">C7378_0500</name>
</gene>
<dbReference type="InterPro" id="IPR054765">
    <property type="entry name" value="SLBB_dom"/>
</dbReference>
<evidence type="ECO:0000256" key="8">
    <source>
        <dbReference type="ARBA" id="ARBA00023047"/>
    </source>
</evidence>
<evidence type="ECO:0000256" key="6">
    <source>
        <dbReference type="ARBA" id="ARBA00022692"/>
    </source>
</evidence>
<feature type="domain" description="SLBB" evidence="17">
    <location>
        <begin position="209"/>
        <end position="288"/>
    </location>
</feature>
<dbReference type="EMBL" id="SMGK01000001">
    <property type="protein sequence ID" value="TCK75516.1"/>
    <property type="molecule type" value="Genomic_DNA"/>
</dbReference>
<evidence type="ECO:0000256" key="12">
    <source>
        <dbReference type="ARBA" id="ARBA00023139"/>
    </source>
</evidence>
<keyword evidence="11" id="KW-0472">Membrane</keyword>
<dbReference type="Proteomes" id="UP000295210">
    <property type="component" value="Unassembled WGS sequence"/>
</dbReference>
<keyword evidence="9" id="KW-0406">Ion transport</keyword>
<evidence type="ECO:0000256" key="3">
    <source>
        <dbReference type="ARBA" id="ARBA00022448"/>
    </source>
</evidence>
<name>A0A4R1LAN9_9BACT</name>
<evidence type="ECO:0000256" key="11">
    <source>
        <dbReference type="ARBA" id="ARBA00023136"/>
    </source>
</evidence>
<comment type="similarity">
    <text evidence="2">Belongs to the BexD/CtrA/VexA family.</text>
</comment>
<evidence type="ECO:0000313" key="19">
    <source>
        <dbReference type="Proteomes" id="UP000295210"/>
    </source>
</evidence>
<comment type="caution">
    <text evidence="18">The sequence shown here is derived from an EMBL/GenBank/DDBJ whole genome shotgun (WGS) entry which is preliminary data.</text>
</comment>
<evidence type="ECO:0000256" key="14">
    <source>
        <dbReference type="ARBA" id="ARBA00023288"/>
    </source>
</evidence>
<dbReference type="InterPro" id="IPR019554">
    <property type="entry name" value="Soluble_ligand-bd"/>
</dbReference>
<dbReference type="GO" id="GO:0015288">
    <property type="term" value="F:porin activity"/>
    <property type="evidence" value="ECO:0007669"/>
    <property type="project" value="UniProtKB-KW"/>
</dbReference>
<dbReference type="GO" id="GO:0046930">
    <property type="term" value="C:pore complex"/>
    <property type="evidence" value="ECO:0007669"/>
    <property type="project" value="UniProtKB-KW"/>
</dbReference>
<dbReference type="Gene3D" id="3.30.1950.10">
    <property type="entry name" value="wza like domain"/>
    <property type="match status" value="1"/>
</dbReference>
<keyword evidence="12" id="KW-0564">Palmitate</keyword>
<dbReference type="PANTHER" id="PTHR33619">
    <property type="entry name" value="POLYSACCHARIDE EXPORT PROTEIN GFCE-RELATED"/>
    <property type="match status" value="1"/>
</dbReference>
<sequence>MISRAFRSLLVPGLAVLISISPIAVLAQTPSSSVSPLANAEESAPAIAIGAGDLLRVVVFDTPELSSSVRVNQSGEVNIPVLGVVRLAGLDANQAARTIEKELEQRGYLRYPHVTVFISEYASQGATVTGEVKMPGIYPTLGTRRLLDMLTLAGGLSPTAGKVVSITHRSDAQHPILIALQSNVEHMNLQPNPVIQPGDTVIVSKAGVVYVIGDVLKPGGFLVDNNARLSLIQALSLAGGWNKTAAMSQVKLIRKTAAGREQVDLDLKHVMYGKQADIKVSDGDIIFVPSSNGKTFGYRGIEAAIAIATGVLIYSNTIF</sequence>
<keyword evidence="6" id="KW-0812">Transmembrane</keyword>
<keyword evidence="14" id="KW-0449">Lipoprotein</keyword>
<dbReference type="Pfam" id="PF22461">
    <property type="entry name" value="SLBB_2"/>
    <property type="match status" value="1"/>
</dbReference>
<evidence type="ECO:0000259" key="15">
    <source>
        <dbReference type="Pfam" id="PF02563"/>
    </source>
</evidence>
<feature type="domain" description="Polysaccharide export protein N-terminal" evidence="15">
    <location>
        <begin position="43"/>
        <end position="118"/>
    </location>
</feature>